<dbReference type="VEuPathDB" id="TriTrypDB:TCDM_01911"/>
<dbReference type="VEuPathDB" id="TriTrypDB:ECC02_010273"/>
<dbReference type="VEuPathDB" id="TriTrypDB:C3747_54g220"/>
<reference evidence="1 2" key="1">
    <citation type="journal article" date="2018" name="Microb. Genom.">
        <title>Expanding an expanded genome: long-read sequencing of Trypanosoma cruzi.</title>
        <authorList>
            <person name="Berna L."/>
            <person name="Rodriguez M."/>
            <person name="Chiribao M.L."/>
            <person name="Parodi-Talice A."/>
            <person name="Pita S."/>
            <person name="Rijo G."/>
            <person name="Alvarez-Valin F."/>
            <person name="Robello C."/>
        </authorList>
    </citation>
    <scope>NUCLEOTIDE SEQUENCE [LARGE SCALE GENOMIC DNA]</scope>
    <source>
        <strain evidence="1 2">Dm28c</strain>
    </source>
</reference>
<dbReference type="VEuPathDB" id="TriTrypDB:TcBrA4_0087770"/>
<dbReference type="VEuPathDB" id="TriTrypDB:TcCL_NonESM05583"/>
<dbReference type="VEuPathDB" id="TriTrypDB:TCSYLVIO_001876"/>
<organism evidence="1 2">
    <name type="scientific">Trypanosoma cruzi</name>
    <dbReference type="NCBI Taxonomy" id="5693"/>
    <lineage>
        <taxon>Eukaryota</taxon>
        <taxon>Discoba</taxon>
        <taxon>Euglenozoa</taxon>
        <taxon>Kinetoplastea</taxon>
        <taxon>Metakinetoplastina</taxon>
        <taxon>Trypanosomatida</taxon>
        <taxon>Trypanosomatidae</taxon>
        <taxon>Trypanosoma</taxon>
        <taxon>Schizotrypanum</taxon>
    </lineage>
</organism>
<proteinExistence type="predicted"/>
<dbReference type="VEuPathDB" id="TriTrypDB:TcCLB.510303.100"/>
<evidence type="ECO:0000313" key="1">
    <source>
        <dbReference type="EMBL" id="PWU85422.1"/>
    </source>
</evidence>
<dbReference type="VEuPathDB" id="TriTrypDB:BCY84_16416"/>
<dbReference type="VEuPathDB" id="TriTrypDB:TcG_08839"/>
<comment type="caution">
    <text evidence="1">The sequence shown here is derived from an EMBL/GenBank/DDBJ whole genome shotgun (WGS) entry which is preliminary data.</text>
</comment>
<accession>A0A2V2UQK4</accession>
<dbReference type="VEuPathDB" id="TriTrypDB:TcYC6_0045610"/>
<dbReference type="AlphaFoldDB" id="A0A2V2UQK4"/>
<dbReference type="VEuPathDB" id="TriTrypDB:C4B63_163g16"/>
<dbReference type="VEuPathDB" id="TriTrypDB:TcCLB.507559.30"/>
<dbReference type="EMBL" id="PRFA01000163">
    <property type="protein sequence ID" value="PWU85422.1"/>
    <property type="molecule type" value="Genomic_DNA"/>
</dbReference>
<protein>
    <submittedName>
        <fullName evidence="1">Uncharacterized protein</fullName>
    </submittedName>
</protein>
<gene>
    <name evidence="1" type="ORF">C4B63_163g16</name>
</gene>
<dbReference type="VEuPathDB" id="TriTrypDB:Tc_MARK_687"/>
<dbReference type="Proteomes" id="UP000246121">
    <property type="component" value="Unassembled WGS sequence"/>
</dbReference>
<name>A0A2V2UQK4_TRYCR</name>
<evidence type="ECO:0000313" key="2">
    <source>
        <dbReference type="Proteomes" id="UP000246121"/>
    </source>
</evidence>
<sequence>MVLLFLAEHHAEYDDEMVHIPLVRIAAWAIWRQYEKHERFFCLRQLQHVNDAVDVTLQRNANNGNPLALDDSDEAALRLLLSLALLRVMRVEAVSPDVFLRDAVDIVDRSPMTLSIEYELIVAKVSCWICSWTTSPAPVPFMMICCIFACHCGASPARRRGRRHICRP</sequence>